<proteinExistence type="predicted"/>
<dbReference type="CDD" id="cd06664">
    <property type="entry name" value="IscU_like"/>
    <property type="match status" value="1"/>
</dbReference>
<gene>
    <name evidence="2" type="ORF">METZ01_LOCUS73234</name>
</gene>
<protein>
    <recommendedName>
        <fullName evidence="1">NIF system FeS cluster assembly NifU N-terminal domain-containing protein</fullName>
    </recommendedName>
</protein>
<organism evidence="2">
    <name type="scientific">marine metagenome</name>
    <dbReference type="NCBI Taxonomy" id="408172"/>
    <lineage>
        <taxon>unclassified sequences</taxon>
        <taxon>metagenomes</taxon>
        <taxon>ecological metagenomes</taxon>
    </lineage>
</organism>
<dbReference type="SUPFAM" id="SSF82649">
    <property type="entry name" value="SufE/NifU"/>
    <property type="match status" value="1"/>
</dbReference>
<evidence type="ECO:0000259" key="1">
    <source>
        <dbReference type="Pfam" id="PF01592"/>
    </source>
</evidence>
<dbReference type="FunFam" id="3.90.1010.10:FF:000013">
    <property type="entry name" value="Iron-sulfur cluster assembly enzyme ISCU, mitochondrial"/>
    <property type="match status" value="1"/>
</dbReference>
<name>A0A381TWK9_9ZZZZ</name>
<dbReference type="InterPro" id="IPR002871">
    <property type="entry name" value="NIF_FeS_clus_asmbl_NifU_N"/>
</dbReference>
<dbReference type="Pfam" id="PF01592">
    <property type="entry name" value="NifU_N"/>
    <property type="match status" value="1"/>
</dbReference>
<evidence type="ECO:0000313" key="2">
    <source>
        <dbReference type="EMBL" id="SVA20380.1"/>
    </source>
</evidence>
<dbReference type="GO" id="GO:0005506">
    <property type="term" value="F:iron ion binding"/>
    <property type="evidence" value="ECO:0007669"/>
    <property type="project" value="InterPro"/>
</dbReference>
<dbReference type="EMBL" id="UINC01005292">
    <property type="protein sequence ID" value="SVA20380.1"/>
    <property type="molecule type" value="Genomic_DNA"/>
</dbReference>
<dbReference type="PANTHER" id="PTHR10093">
    <property type="entry name" value="IRON-SULFUR CLUSTER ASSEMBLY ENZYME NIFU HOMOLOG"/>
    <property type="match status" value="1"/>
</dbReference>
<reference evidence="2" key="1">
    <citation type="submission" date="2018-05" db="EMBL/GenBank/DDBJ databases">
        <authorList>
            <person name="Lanie J.A."/>
            <person name="Ng W.-L."/>
            <person name="Kazmierczak K.M."/>
            <person name="Andrzejewski T.M."/>
            <person name="Davidsen T.M."/>
            <person name="Wayne K.J."/>
            <person name="Tettelin H."/>
            <person name="Glass J.I."/>
            <person name="Rusch D."/>
            <person name="Podicherti R."/>
            <person name="Tsui H.-C.T."/>
            <person name="Winkler M.E."/>
        </authorList>
    </citation>
    <scope>NUCLEOTIDE SEQUENCE</scope>
</reference>
<sequence>MKYSPDVIDHVQHPRNVGSLPVDGIDVGTGLVESPEHGVVTRLQIKVDSATGIINEARFKTFGCGFAIASSSIVTEWIKGQTLNKALAIKPADIEKALDLSSSKRHCSVLAEDAVKAAIADYRKKRG</sequence>
<dbReference type="GO" id="GO:0016226">
    <property type="term" value="P:iron-sulfur cluster assembly"/>
    <property type="evidence" value="ECO:0007669"/>
    <property type="project" value="InterPro"/>
</dbReference>
<accession>A0A381TWK9</accession>
<dbReference type="AlphaFoldDB" id="A0A381TWK9"/>
<dbReference type="Gene3D" id="3.90.1010.10">
    <property type="match status" value="1"/>
</dbReference>
<feature type="domain" description="NIF system FeS cluster assembly NifU N-terminal" evidence="1">
    <location>
        <begin position="3"/>
        <end position="126"/>
    </location>
</feature>
<dbReference type="GO" id="GO:0051536">
    <property type="term" value="F:iron-sulfur cluster binding"/>
    <property type="evidence" value="ECO:0007669"/>
    <property type="project" value="InterPro"/>
</dbReference>